<dbReference type="Proteomes" id="UP001328107">
    <property type="component" value="Unassembled WGS sequence"/>
</dbReference>
<dbReference type="InterPro" id="IPR040128">
    <property type="entry name" value="T25E4.2-like"/>
</dbReference>
<accession>A0AAN5C9Y5</accession>
<evidence type="ECO:0000256" key="1">
    <source>
        <dbReference type="SAM" id="Phobius"/>
    </source>
</evidence>
<evidence type="ECO:0000313" key="2">
    <source>
        <dbReference type="EMBL" id="GMR34339.1"/>
    </source>
</evidence>
<dbReference type="AlphaFoldDB" id="A0AAN5C9Y5"/>
<feature type="transmembrane region" description="Helical" evidence="1">
    <location>
        <begin position="86"/>
        <end position="108"/>
    </location>
</feature>
<keyword evidence="1" id="KW-0812">Transmembrane</keyword>
<name>A0AAN5C9Y5_9BILA</name>
<keyword evidence="1" id="KW-0472">Membrane</keyword>
<proteinExistence type="predicted"/>
<gene>
    <name evidence="2" type="ORF">PMAYCL1PPCAC_04534</name>
</gene>
<evidence type="ECO:0008006" key="4">
    <source>
        <dbReference type="Google" id="ProtNLM"/>
    </source>
</evidence>
<protein>
    <recommendedName>
        <fullName evidence="4">G protein-coupled receptor</fullName>
    </recommendedName>
</protein>
<sequence>MFEARKRCGLTFVNNTIGLLSMHFAFRKHHPILEAWNRAMVYNQQFIVKTFDKYMRDGGLLSNPHRCREVDAVTSREGTALSMTDVAGAFVFFVVLCDAAFAIMGLEVGWNGYRRRRKCNE</sequence>
<keyword evidence="1" id="KW-1133">Transmembrane helix</keyword>
<dbReference type="PANTHER" id="PTHR22714">
    <property type="entry name" value="PROTEIN CBG02446-RELATED"/>
    <property type="match status" value="1"/>
</dbReference>
<reference evidence="3" key="1">
    <citation type="submission" date="2022-10" db="EMBL/GenBank/DDBJ databases">
        <title>Genome assembly of Pristionchus species.</title>
        <authorList>
            <person name="Yoshida K."/>
            <person name="Sommer R.J."/>
        </authorList>
    </citation>
    <scope>NUCLEOTIDE SEQUENCE [LARGE SCALE GENOMIC DNA]</scope>
    <source>
        <strain evidence="3">RS5460</strain>
    </source>
</reference>
<dbReference type="EMBL" id="BTRK01000002">
    <property type="protein sequence ID" value="GMR34339.1"/>
    <property type="molecule type" value="Genomic_DNA"/>
</dbReference>
<evidence type="ECO:0000313" key="3">
    <source>
        <dbReference type="Proteomes" id="UP001328107"/>
    </source>
</evidence>
<organism evidence="2 3">
    <name type="scientific">Pristionchus mayeri</name>
    <dbReference type="NCBI Taxonomy" id="1317129"/>
    <lineage>
        <taxon>Eukaryota</taxon>
        <taxon>Metazoa</taxon>
        <taxon>Ecdysozoa</taxon>
        <taxon>Nematoda</taxon>
        <taxon>Chromadorea</taxon>
        <taxon>Rhabditida</taxon>
        <taxon>Rhabditina</taxon>
        <taxon>Diplogasteromorpha</taxon>
        <taxon>Diplogasteroidea</taxon>
        <taxon>Neodiplogasteridae</taxon>
        <taxon>Pristionchus</taxon>
    </lineage>
</organism>
<keyword evidence="3" id="KW-1185">Reference proteome</keyword>
<comment type="caution">
    <text evidence="2">The sequence shown here is derived from an EMBL/GenBank/DDBJ whole genome shotgun (WGS) entry which is preliminary data.</text>
</comment>